<keyword evidence="2" id="KW-1185">Reference proteome</keyword>
<comment type="caution">
    <text evidence="1">The sequence shown here is derived from an EMBL/GenBank/DDBJ whole genome shotgun (WGS) entry which is preliminary data.</text>
</comment>
<accession>A0A6A3ADN5</accession>
<organism evidence="1 2">
    <name type="scientific">Hibiscus syriacus</name>
    <name type="common">Rose of Sharon</name>
    <dbReference type="NCBI Taxonomy" id="106335"/>
    <lineage>
        <taxon>Eukaryota</taxon>
        <taxon>Viridiplantae</taxon>
        <taxon>Streptophyta</taxon>
        <taxon>Embryophyta</taxon>
        <taxon>Tracheophyta</taxon>
        <taxon>Spermatophyta</taxon>
        <taxon>Magnoliopsida</taxon>
        <taxon>eudicotyledons</taxon>
        <taxon>Gunneridae</taxon>
        <taxon>Pentapetalae</taxon>
        <taxon>rosids</taxon>
        <taxon>malvids</taxon>
        <taxon>Malvales</taxon>
        <taxon>Malvaceae</taxon>
        <taxon>Malvoideae</taxon>
        <taxon>Hibiscus</taxon>
    </lineage>
</organism>
<evidence type="ECO:0000313" key="1">
    <source>
        <dbReference type="EMBL" id="KAE8701983.1"/>
    </source>
</evidence>
<dbReference type="EMBL" id="VEPZ02001013">
    <property type="protein sequence ID" value="KAE8701983.1"/>
    <property type="molecule type" value="Genomic_DNA"/>
</dbReference>
<dbReference type="Proteomes" id="UP000436088">
    <property type="component" value="Unassembled WGS sequence"/>
</dbReference>
<evidence type="ECO:0000313" key="2">
    <source>
        <dbReference type="Proteomes" id="UP000436088"/>
    </source>
</evidence>
<proteinExistence type="predicted"/>
<sequence>MEFLAKEYGYVVLAVVAAFSAYGWESKWGSHARSTRIIIDSDRIPFAETAPELAGYYADVLHTDGFGRDGSSLHLRRARSFVHRTSPDIPPVTLRNVSLSA</sequence>
<name>A0A6A3ADN5_HIBSY</name>
<dbReference type="AlphaFoldDB" id="A0A6A3ADN5"/>
<gene>
    <name evidence="1" type="ORF">F3Y22_tig00110503pilonHSYRG00405</name>
</gene>
<reference evidence="1" key="1">
    <citation type="submission" date="2019-09" db="EMBL/GenBank/DDBJ databases">
        <title>Draft genome information of white flower Hibiscus syriacus.</title>
        <authorList>
            <person name="Kim Y.-M."/>
        </authorList>
    </citation>
    <scope>NUCLEOTIDE SEQUENCE [LARGE SCALE GENOMIC DNA]</scope>
    <source>
        <strain evidence="1">YM2019G1</strain>
    </source>
</reference>
<protein>
    <submittedName>
        <fullName evidence="1">Uncharacterized protein</fullName>
    </submittedName>
</protein>